<keyword evidence="14" id="KW-1185">Reference proteome</keyword>
<feature type="transmembrane region" description="Helical" evidence="11">
    <location>
        <begin position="408"/>
        <end position="428"/>
    </location>
</feature>
<evidence type="ECO:0000256" key="9">
    <source>
        <dbReference type="ARBA" id="ARBA00023303"/>
    </source>
</evidence>
<keyword evidence="8" id="KW-0868">Chloride</keyword>
<evidence type="ECO:0008006" key="15">
    <source>
        <dbReference type="Google" id="ProtNLM"/>
    </source>
</evidence>
<comment type="caution">
    <text evidence="13">The sequence shown here is derived from an EMBL/GenBank/DDBJ whole genome shotgun (WGS) entry which is preliminary data.</text>
</comment>
<evidence type="ECO:0000256" key="5">
    <source>
        <dbReference type="ARBA" id="ARBA00023065"/>
    </source>
</evidence>
<dbReference type="Gene3D" id="1.10.3080.10">
    <property type="entry name" value="Clc chloride channel"/>
    <property type="match status" value="1"/>
</dbReference>
<dbReference type="InterPro" id="IPR050368">
    <property type="entry name" value="ClC-type_chloride_channel"/>
</dbReference>
<evidence type="ECO:0000256" key="11">
    <source>
        <dbReference type="SAM" id="Phobius"/>
    </source>
</evidence>
<feature type="signal peptide" evidence="12">
    <location>
        <begin position="1"/>
        <end position="19"/>
    </location>
</feature>
<keyword evidence="4 11" id="KW-1133">Transmembrane helix</keyword>
<evidence type="ECO:0000256" key="8">
    <source>
        <dbReference type="ARBA" id="ARBA00023214"/>
    </source>
</evidence>
<feature type="chain" id="PRO_5035162869" description="Chloride channel protein" evidence="12">
    <location>
        <begin position="20"/>
        <end position="520"/>
    </location>
</feature>
<evidence type="ECO:0000313" key="14">
    <source>
        <dbReference type="Proteomes" id="UP000751190"/>
    </source>
</evidence>
<keyword evidence="6 11" id="KW-0472">Membrane</keyword>
<keyword evidence="9" id="KW-0407">Ion channel</keyword>
<keyword evidence="2" id="KW-0813">Transport</keyword>
<keyword evidence="7" id="KW-0869">Chloride channel</keyword>
<dbReference type="SUPFAM" id="SSF81340">
    <property type="entry name" value="Clc chloride channel"/>
    <property type="match status" value="1"/>
</dbReference>
<evidence type="ECO:0000256" key="10">
    <source>
        <dbReference type="SAM" id="MobiDB-lite"/>
    </source>
</evidence>
<keyword evidence="12" id="KW-0732">Signal</keyword>
<feature type="transmembrane region" description="Helical" evidence="11">
    <location>
        <begin position="440"/>
        <end position="463"/>
    </location>
</feature>
<dbReference type="PANTHER" id="PTHR43427">
    <property type="entry name" value="CHLORIDE CHANNEL PROTEIN CLC-E"/>
    <property type="match status" value="1"/>
</dbReference>
<keyword evidence="5" id="KW-0406">Ion transport</keyword>
<organism evidence="13 14">
    <name type="scientific">Diacronema lutheri</name>
    <name type="common">Unicellular marine alga</name>
    <name type="synonym">Monochrysis lutheri</name>
    <dbReference type="NCBI Taxonomy" id="2081491"/>
    <lineage>
        <taxon>Eukaryota</taxon>
        <taxon>Haptista</taxon>
        <taxon>Haptophyta</taxon>
        <taxon>Pavlovophyceae</taxon>
        <taxon>Pavlovales</taxon>
        <taxon>Pavlovaceae</taxon>
        <taxon>Diacronema</taxon>
    </lineage>
</organism>
<evidence type="ECO:0000256" key="2">
    <source>
        <dbReference type="ARBA" id="ARBA00022448"/>
    </source>
</evidence>
<dbReference type="GO" id="GO:0005254">
    <property type="term" value="F:chloride channel activity"/>
    <property type="evidence" value="ECO:0007669"/>
    <property type="project" value="UniProtKB-KW"/>
</dbReference>
<comment type="subcellular location">
    <subcellularLocation>
        <location evidence="1">Membrane</location>
        <topology evidence="1">Multi-pass membrane protein</topology>
    </subcellularLocation>
</comment>
<dbReference type="EMBL" id="JAGTXO010000002">
    <property type="protein sequence ID" value="KAG8469689.1"/>
    <property type="molecule type" value="Genomic_DNA"/>
</dbReference>
<dbReference type="AlphaFoldDB" id="A0A8J6CEI3"/>
<keyword evidence="3 11" id="KW-0812">Transmembrane</keyword>
<dbReference type="PANTHER" id="PTHR43427:SF6">
    <property type="entry name" value="CHLORIDE CHANNEL PROTEIN CLC-E"/>
    <property type="match status" value="1"/>
</dbReference>
<feature type="transmembrane region" description="Helical" evidence="11">
    <location>
        <begin position="300"/>
        <end position="318"/>
    </location>
</feature>
<evidence type="ECO:0000256" key="3">
    <source>
        <dbReference type="ARBA" id="ARBA00022692"/>
    </source>
</evidence>
<feature type="region of interest" description="Disordered" evidence="10">
    <location>
        <begin position="496"/>
        <end position="520"/>
    </location>
</feature>
<dbReference type="Proteomes" id="UP000751190">
    <property type="component" value="Unassembled WGS sequence"/>
</dbReference>
<evidence type="ECO:0000256" key="6">
    <source>
        <dbReference type="ARBA" id="ARBA00023136"/>
    </source>
</evidence>
<dbReference type="GO" id="GO:0034707">
    <property type="term" value="C:chloride channel complex"/>
    <property type="evidence" value="ECO:0007669"/>
    <property type="project" value="UniProtKB-KW"/>
</dbReference>
<evidence type="ECO:0000313" key="13">
    <source>
        <dbReference type="EMBL" id="KAG8469689.1"/>
    </source>
</evidence>
<protein>
    <recommendedName>
        <fullName evidence="15">Chloride channel protein</fullName>
    </recommendedName>
</protein>
<evidence type="ECO:0000256" key="1">
    <source>
        <dbReference type="ARBA" id="ARBA00004141"/>
    </source>
</evidence>
<reference evidence="13" key="1">
    <citation type="submission" date="2021-05" db="EMBL/GenBank/DDBJ databases">
        <title>The genome of the haptophyte Pavlova lutheri (Diacronema luteri, Pavlovales) - a model for lipid biosynthesis in eukaryotic algae.</title>
        <authorList>
            <person name="Hulatt C.J."/>
            <person name="Posewitz M.C."/>
        </authorList>
    </citation>
    <scope>NUCLEOTIDE SEQUENCE</scope>
    <source>
        <strain evidence="13">NIVA-4/92</strain>
    </source>
</reference>
<feature type="transmembrane region" description="Helical" evidence="11">
    <location>
        <begin position="339"/>
        <end position="361"/>
    </location>
</feature>
<dbReference type="InterPro" id="IPR014743">
    <property type="entry name" value="Cl-channel_core"/>
</dbReference>
<evidence type="ECO:0000256" key="12">
    <source>
        <dbReference type="SAM" id="SignalP"/>
    </source>
</evidence>
<dbReference type="CDD" id="cd00400">
    <property type="entry name" value="Voltage_gated_ClC"/>
    <property type="match status" value="1"/>
</dbReference>
<name>A0A8J6CEI3_DIALT</name>
<dbReference type="Pfam" id="PF00654">
    <property type="entry name" value="Voltage_CLC"/>
    <property type="match status" value="1"/>
</dbReference>
<sequence length="520" mass="51105">MAAMRALVFVISVSTATSALRPARAHGSACGRLRIAAAGGARARMLLPRPALDGEGAPAGAELVSLAAATGCGTAVLVVAFKRAVLECSTLLHGPLLPDGPALPFWALPVLGGCAVAALRTSTPASVFESSLGRNVQAATDGAPVDVGAAVVRSLASVLTLGSGCSLGPEGPAVELGATVSRLSAALVRELTSAQRRTLACSGAAAGVAAGFNAPLAAIAFAYEVASARRSAVRAARAADTLPAAPGGTPPKFVPLLPVCVASLTSAAVARALLSNELSFAAALPVGDGNGASLAELPTYLLLGCFCGGGATAFRAALAGARGAFRERIAPVLASALHPLLGGAACGAISACVPQVQFSSYETLDMLVSSWAQLASPADPLLLYAAKVAATSVCLGSGLVGGLFAPSLFLGAALGAAFSQAAAGISLLLGVPEALPAELILTGAASVLGAVLSSPLTSALLVFDLTHNARLLLPSLLAATIASALTDELAPESGQAALPLAGDRQPPAVDGLAPTAKRPR</sequence>
<proteinExistence type="predicted"/>
<dbReference type="OrthoDB" id="5960at2759"/>
<dbReference type="PRINTS" id="PR00762">
    <property type="entry name" value="CLCHANNEL"/>
</dbReference>
<dbReference type="OMA" id="METRRVW"/>
<feature type="transmembrane region" description="Helical" evidence="11">
    <location>
        <begin position="381"/>
        <end position="401"/>
    </location>
</feature>
<gene>
    <name evidence="13" type="ORF">KFE25_006144</name>
</gene>
<evidence type="ECO:0000256" key="4">
    <source>
        <dbReference type="ARBA" id="ARBA00022989"/>
    </source>
</evidence>
<accession>A0A8J6CEI3</accession>
<dbReference type="InterPro" id="IPR001807">
    <property type="entry name" value="ClC"/>
</dbReference>
<evidence type="ECO:0000256" key="7">
    <source>
        <dbReference type="ARBA" id="ARBA00023173"/>
    </source>
</evidence>